<dbReference type="Proteomes" id="UP000004699">
    <property type="component" value="Unassembled WGS sequence"/>
</dbReference>
<name>B8KYC7_9GAMM</name>
<dbReference type="AlphaFoldDB" id="B8KYC7"/>
<dbReference type="STRING" id="565045.NOR51B_1707"/>
<organism evidence="1 2">
    <name type="scientific">Luminiphilus syltensis NOR5-1B</name>
    <dbReference type="NCBI Taxonomy" id="565045"/>
    <lineage>
        <taxon>Bacteria</taxon>
        <taxon>Pseudomonadati</taxon>
        <taxon>Pseudomonadota</taxon>
        <taxon>Gammaproteobacteria</taxon>
        <taxon>Cellvibrionales</taxon>
        <taxon>Halieaceae</taxon>
        <taxon>Luminiphilus</taxon>
    </lineage>
</organism>
<protein>
    <submittedName>
        <fullName evidence="1">Uncharacterized protein</fullName>
    </submittedName>
</protein>
<evidence type="ECO:0000313" key="1">
    <source>
        <dbReference type="EMBL" id="EED35760.1"/>
    </source>
</evidence>
<dbReference type="EMBL" id="DS999411">
    <property type="protein sequence ID" value="EED35760.1"/>
    <property type="molecule type" value="Genomic_DNA"/>
</dbReference>
<accession>B8KYC7</accession>
<sequence length="367" mass="39847">MVGFLVSFLAACGGARPAVTETAPSAVSTVSWPASVPDTSLFTAPQGYPAIELGVVIFDPATATVSDEAHVALREVEARLLASTLRDTLTASGNWGAVRVLPAASPIVPVILSGQILHSDGRDLVVAIDVQDASGEVWLQRTYRQQVGASVYPEPAGTTAFHDLFNAIANDVLAAAKGLPDSATARLPLLSELRYAADLLPEAFGAYLEESAPGMLAIARLPATSDPMFARINRIRNQEYLFVDTVDEQFLDMRQRLSPVYSLWRQATFEQAAYFDSYRDRAGQRELSAPKGSFAAMQQVYATYRSVRVQEQDLFELALGFGNEVEDTVVDTGDRVFRLTGTLDSQYEEWRRILAQIFALEMGATGG</sequence>
<keyword evidence="2" id="KW-1185">Reference proteome</keyword>
<reference evidence="2" key="1">
    <citation type="journal article" date="2013" name="BMC Microbiol.">
        <title>Taxonomy and evolution of bacteriochlorophyll a-containing members of the OM60/NOR5 clade of marine gammaproteobacteria: description of Luminiphilus syltensis gen. nov., sp. nov., reclassification of Haliea rubra as Pseudohaliea rubra gen. nov., comb. nov., and emendation of Chromatocurvus halotolerans.</title>
        <authorList>
            <person name="Spring S."/>
            <person name="Riedel T."/>
            <person name="Sproer C."/>
            <person name="Yan S."/>
            <person name="Harder J."/>
            <person name="Fuchs B.M."/>
        </authorList>
    </citation>
    <scope>NUCLEOTIDE SEQUENCE [LARGE SCALE GENOMIC DNA]</scope>
    <source>
        <strain evidence="2">NOR51-B</strain>
    </source>
</reference>
<proteinExistence type="predicted"/>
<evidence type="ECO:0000313" key="2">
    <source>
        <dbReference type="Proteomes" id="UP000004699"/>
    </source>
</evidence>
<gene>
    <name evidence="1" type="ORF">NOR51B_1707</name>
</gene>
<dbReference type="HOGENOM" id="CLU_688444_0_0_6"/>